<organism evidence="1 2">
    <name type="scientific">Kiloniella laminariae</name>
    <dbReference type="NCBI Taxonomy" id="454162"/>
    <lineage>
        <taxon>Bacteria</taxon>
        <taxon>Pseudomonadati</taxon>
        <taxon>Pseudomonadota</taxon>
        <taxon>Alphaproteobacteria</taxon>
        <taxon>Rhodospirillales</taxon>
        <taxon>Kiloniellaceae</taxon>
        <taxon>Kiloniella</taxon>
    </lineage>
</organism>
<dbReference type="SUPFAM" id="SSF56784">
    <property type="entry name" value="HAD-like"/>
    <property type="match status" value="1"/>
</dbReference>
<dbReference type="InterPro" id="IPR006357">
    <property type="entry name" value="HAD-SF_hydro_IIA"/>
</dbReference>
<dbReference type="InterPro" id="IPR006356">
    <property type="entry name" value="HAD-SF_hydro_IIA_hyp3"/>
</dbReference>
<evidence type="ECO:0000313" key="2">
    <source>
        <dbReference type="Proteomes" id="UP001069802"/>
    </source>
</evidence>
<dbReference type="InterPro" id="IPR036412">
    <property type="entry name" value="HAD-like_sf"/>
</dbReference>
<dbReference type="Pfam" id="PF13242">
    <property type="entry name" value="Hydrolase_like"/>
    <property type="match status" value="1"/>
</dbReference>
<dbReference type="Pfam" id="PF13344">
    <property type="entry name" value="Hydrolase_6"/>
    <property type="match status" value="1"/>
</dbReference>
<protein>
    <submittedName>
        <fullName evidence="1">TIGR01459 family HAD-type hydrolase</fullName>
    </submittedName>
</protein>
<dbReference type="PANTHER" id="PTHR19288:SF90">
    <property type="entry name" value="OS08G0542600 PROTEIN"/>
    <property type="match status" value="1"/>
</dbReference>
<dbReference type="PANTHER" id="PTHR19288">
    <property type="entry name" value="4-NITROPHENYLPHOSPHATASE-RELATED"/>
    <property type="match status" value="1"/>
</dbReference>
<dbReference type="RefSeq" id="WP_269424356.1">
    <property type="nucleotide sequence ID" value="NZ_JAPWGY010000006.1"/>
</dbReference>
<dbReference type="GO" id="GO:0016787">
    <property type="term" value="F:hydrolase activity"/>
    <property type="evidence" value="ECO:0007669"/>
    <property type="project" value="UniProtKB-KW"/>
</dbReference>
<dbReference type="NCBIfam" id="TIGR01459">
    <property type="entry name" value="HAD-SF-IIA-hyp4"/>
    <property type="match status" value="1"/>
</dbReference>
<comment type="caution">
    <text evidence="1">The sequence shown here is derived from an EMBL/GenBank/DDBJ whole genome shotgun (WGS) entry which is preliminary data.</text>
</comment>
<reference evidence="1" key="1">
    <citation type="submission" date="2022-12" db="EMBL/GenBank/DDBJ databases">
        <title>Bacterial isolates from different developmental stages of Nematostella vectensis.</title>
        <authorList>
            <person name="Fraune S."/>
        </authorList>
    </citation>
    <scope>NUCLEOTIDE SEQUENCE</scope>
    <source>
        <strain evidence="1">G21630-S1</strain>
    </source>
</reference>
<name>A0ABT4LM71_9PROT</name>
<dbReference type="InterPro" id="IPR023214">
    <property type="entry name" value="HAD_sf"/>
</dbReference>
<evidence type="ECO:0000313" key="1">
    <source>
        <dbReference type="EMBL" id="MCZ4282206.1"/>
    </source>
</evidence>
<dbReference type="Proteomes" id="UP001069802">
    <property type="component" value="Unassembled WGS sequence"/>
</dbReference>
<proteinExistence type="predicted"/>
<sequence length="295" mass="32422">MSTTTPRTIPLLSGVSEILDDYDGFVIDLWGVMHDGEEAFPEAVEALQKLRAAGKRIVILSNAPRRSDSVAERNEELGIARDLADAVLSSGEVTWRNLKERTLPFYQKLGAKTLLIGPARDLGMKEGLPYEFVEEIEDADFILLTGIWDPADAVERYDFLLKPALAKGLPMVCANPDLEVIRGGNRELCAGAVAQHYEKMGGVVQYHGKPHQDIYRECMELLGVHDASRVLAVGDSLRTDIAGANAAGIHGLFIAGGIHCEDLHGLKSLGDMMRLVTLCDKYKEYPVAAMSIFRW</sequence>
<gene>
    <name evidence="1" type="ORF">O4H49_15560</name>
</gene>
<dbReference type="NCBIfam" id="TIGR01460">
    <property type="entry name" value="HAD-SF-IIA"/>
    <property type="match status" value="1"/>
</dbReference>
<dbReference type="Gene3D" id="3.40.50.1000">
    <property type="entry name" value="HAD superfamily/HAD-like"/>
    <property type="match status" value="2"/>
</dbReference>
<dbReference type="CDD" id="cd07525">
    <property type="entry name" value="HAD_like"/>
    <property type="match status" value="1"/>
</dbReference>
<keyword evidence="2" id="KW-1185">Reference proteome</keyword>
<dbReference type="EMBL" id="JAPWGY010000006">
    <property type="protein sequence ID" value="MCZ4282206.1"/>
    <property type="molecule type" value="Genomic_DNA"/>
</dbReference>
<accession>A0ABT4LM71</accession>
<keyword evidence="1" id="KW-0378">Hydrolase</keyword>